<dbReference type="InterPro" id="IPR036879">
    <property type="entry name" value="TF_MADSbox_sf"/>
</dbReference>
<accession>A0A438BX56</accession>
<proteinExistence type="predicted"/>
<dbReference type="Gramene" id="Vitis15g00596.t01">
    <property type="protein sequence ID" value="Vitis15g00596.t01.CDS"/>
    <property type="gene ID" value="Vitis15g00596"/>
</dbReference>
<dbReference type="Proteomes" id="UP000288805">
    <property type="component" value="Unassembled WGS sequence"/>
</dbReference>
<dbReference type="GO" id="GO:0005634">
    <property type="term" value="C:nucleus"/>
    <property type="evidence" value="ECO:0007669"/>
    <property type="project" value="UniProtKB-SubCell"/>
</dbReference>
<dbReference type="OrthoDB" id="601557at2759"/>
<keyword evidence="2" id="KW-0805">Transcription regulation</keyword>
<evidence type="ECO:0000256" key="4">
    <source>
        <dbReference type="ARBA" id="ARBA00023163"/>
    </source>
</evidence>
<dbReference type="GO" id="GO:0045944">
    <property type="term" value="P:positive regulation of transcription by RNA polymerase II"/>
    <property type="evidence" value="ECO:0007669"/>
    <property type="project" value="InterPro"/>
</dbReference>
<evidence type="ECO:0000256" key="3">
    <source>
        <dbReference type="ARBA" id="ARBA00023125"/>
    </source>
</evidence>
<evidence type="ECO:0000313" key="9">
    <source>
        <dbReference type="Proteomes" id="UP000288805"/>
    </source>
</evidence>
<evidence type="ECO:0000256" key="2">
    <source>
        <dbReference type="ARBA" id="ARBA00023015"/>
    </source>
</evidence>
<feature type="domain" description="MADS-box" evidence="7">
    <location>
        <begin position="1"/>
        <end position="61"/>
    </location>
</feature>
<name>A0A438BX56_VITVI</name>
<organism evidence="8 9">
    <name type="scientific">Vitis vinifera</name>
    <name type="common">Grape</name>
    <dbReference type="NCBI Taxonomy" id="29760"/>
    <lineage>
        <taxon>Eukaryota</taxon>
        <taxon>Viridiplantae</taxon>
        <taxon>Streptophyta</taxon>
        <taxon>Embryophyta</taxon>
        <taxon>Tracheophyta</taxon>
        <taxon>Spermatophyta</taxon>
        <taxon>Magnoliopsida</taxon>
        <taxon>eudicotyledons</taxon>
        <taxon>Gunneridae</taxon>
        <taxon>Pentapetalae</taxon>
        <taxon>rosids</taxon>
        <taxon>Vitales</taxon>
        <taxon>Vitaceae</taxon>
        <taxon>Viteae</taxon>
        <taxon>Vitis</taxon>
    </lineage>
</organism>
<dbReference type="SMART" id="SM00432">
    <property type="entry name" value="MADS"/>
    <property type="match status" value="1"/>
</dbReference>
<dbReference type="PANTHER" id="PTHR48019">
    <property type="entry name" value="SERUM RESPONSE FACTOR HOMOLOG"/>
    <property type="match status" value="1"/>
</dbReference>
<comment type="subcellular location">
    <subcellularLocation>
        <location evidence="1">Nucleus</location>
    </subcellularLocation>
</comment>
<evidence type="ECO:0000313" key="8">
    <source>
        <dbReference type="EMBL" id="RVW15569.1"/>
    </source>
</evidence>
<feature type="coiled-coil region" evidence="6">
    <location>
        <begin position="92"/>
        <end position="145"/>
    </location>
</feature>
<dbReference type="InterPro" id="IPR002100">
    <property type="entry name" value="TF_MADSbox"/>
</dbReference>
<dbReference type="CDD" id="cd00266">
    <property type="entry name" value="MADS_SRF_like"/>
    <property type="match status" value="1"/>
</dbReference>
<dbReference type="PRINTS" id="PR00404">
    <property type="entry name" value="MADSDOMAIN"/>
</dbReference>
<sequence>MVGHKVKMELVVNEKSRYRIFRNRQKGLKKKIHELSTLCDVNACMILYGPNAHGTESSQPDIWPENRNEVEGIIENYRKERKKDHGKRTLDLSDVLQTKKKTDLELRELQEKNVKTKTGVDEFSYEQLMQIIDKLDKKHEAVQNMIDSKKGKARLMSETTVGCSNMQGLSAEKPFNIKVPMDCQGTGVVESDLGFMMNQMGMMKVENHQYAEFGAGRASSSDIQYNNVQYHDPIHLHPALGVSKNMVLNPDPRTPTHQMGVSKNMVFMVDVRIPMQHMPTFMQYPMMSTDLGTDSNFW</sequence>
<keyword evidence="6" id="KW-0175">Coiled coil</keyword>
<dbReference type="GO" id="GO:0000981">
    <property type="term" value="F:DNA-binding transcription factor activity, RNA polymerase II-specific"/>
    <property type="evidence" value="ECO:0007669"/>
    <property type="project" value="InterPro"/>
</dbReference>
<protein>
    <submittedName>
        <fullName evidence="8">Agamous-like MADS-box protein AGL82</fullName>
    </submittedName>
</protein>
<gene>
    <name evidence="8" type="primary">AGL82_6</name>
    <name evidence="8" type="ORF">CK203_077703</name>
</gene>
<dbReference type="Gene3D" id="3.40.1810.10">
    <property type="entry name" value="Transcription factor, MADS-box"/>
    <property type="match status" value="1"/>
</dbReference>
<dbReference type="EMBL" id="QGNW01002598">
    <property type="protein sequence ID" value="RVW15569.1"/>
    <property type="molecule type" value="Genomic_DNA"/>
</dbReference>
<evidence type="ECO:0000256" key="1">
    <source>
        <dbReference type="ARBA" id="ARBA00004123"/>
    </source>
</evidence>
<dbReference type="GO" id="GO:0000987">
    <property type="term" value="F:cis-regulatory region sequence-specific DNA binding"/>
    <property type="evidence" value="ECO:0007669"/>
    <property type="project" value="InterPro"/>
</dbReference>
<dbReference type="InterPro" id="IPR033897">
    <property type="entry name" value="SRF-like_MADS-box"/>
</dbReference>
<keyword evidence="5" id="KW-0539">Nucleus</keyword>
<comment type="caution">
    <text evidence="8">The sequence shown here is derived from an EMBL/GenBank/DDBJ whole genome shotgun (WGS) entry which is preliminary data.</text>
</comment>
<keyword evidence="3" id="KW-0238">DNA-binding</keyword>
<dbReference type="AlphaFoldDB" id="A0A438BX56"/>
<dbReference type="Pfam" id="PF00319">
    <property type="entry name" value="SRF-TF"/>
    <property type="match status" value="1"/>
</dbReference>
<evidence type="ECO:0000256" key="5">
    <source>
        <dbReference type="ARBA" id="ARBA00023242"/>
    </source>
</evidence>
<evidence type="ECO:0000259" key="7">
    <source>
        <dbReference type="PROSITE" id="PS50066"/>
    </source>
</evidence>
<dbReference type="GO" id="GO:0046983">
    <property type="term" value="F:protein dimerization activity"/>
    <property type="evidence" value="ECO:0007669"/>
    <property type="project" value="InterPro"/>
</dbReference>
<keyword evidence="4" id="KW-0804">Transcription</keyword>
<dbReference type="PROSITE" id="PS50066">
    <property type="entry name" value="MADS_BOX_2"/>
    <property type="match status" value="1"/>
</dbReference>
<dbReference type="InterPro" id="IPR050142">
    <property type="entry name" value="MADS-box/MEF2_TF"/>
</dbReference>
<reference evidence="8 9" key="1">
    <citation type="journal article" date="2018" name="PLoS Genet.">
        <title>Population sequencing reveals clonal diversity and ancestral inbreeding in the grapevine cultivar Chardonnay.</title>
        <authorList>
            <person name="Roach M.J."/>
            <person name="Johnson D.L."/>
            <person name="Bohlmann J."/>
            <person name="van Vuuren H.J."/>
            <person name="Jones S.J."/>
            <person name="Pretorius I.S."/>
            <person name="Schmidt S.A."/>
            <person name="Borneman A.R."/>
        </authorList>
    </citation>
    <scope>NUCLEOTIDE SEQUENCE [LARGE SCALE GENOMIC DNA]</scope>
    <source>
        <strain evidence="9">cv. Chardonnay</strain>
        <tissue evidence="8">Leaf</tissue>
    </source>
</reference>
<evidence type="ECO:0000256" key="6">
    <source>
        <dbReference type="SAM" id="Coils"/>
    </source>
</evidence>
<dbReference type="SUPFAM" id="SSF55455">
    <property type="entry name" value="SRF-like"/>
    <property type="match status" value="1"/>
</dbReference>